<name>A0A6A5W7X3_9PLEO</name>
<reference evidence="1" key="1">
    <citation type="journal article" date="2020" name="Stud. Mycol.">
        <title>101 Dothideomycetes genomes: a test case for predicting lifestyles and emergence of pathogens.</title>
        <authorList>
            <person name="Haridas S."/>
            <person name="Albert R."/>
            <person name="Binder M."/>
            <person name="Bloem J."/>
            <person name="Labutti K."/>
            <person name="Salamov A."/>
            <person name="Andreopoulos B."/>
            <person name="Baker S."/>
            <person name="Barry K."/>
            <person name="Bills G."/>
            <person name="Bluhm B."/>
            <person name="Cannon C."/>
            <person name="Castanera R."/>
            <person name="Culley D."/>
            <person name="Daum C."/>
            <person name="Ezra D."/>
            <person name="Gonzalez J."/>
            <person name="Henrissat B."/>
            <person name="Kuo A."/>
            <person name="Liang C."/>
            <person name="Lipzen A."/>
            <person name="Lutzoni F."/>
            <person name="Magnuson J."/>
            <person name="Mondo S."/>
            <person name="Nolan M."/>
            <person name="Ohm R."/>
            <person name="Pangilinan J."/>
            <person name="Park H.-J."/>
            <person name="Ramirez L."/>
            <person name="Alfaro M."/>
            <person name="Sun H."/>
            <person name="Tritt A."/>
            <person name="Yoshinaga Y."/>
            <person name="Zwiers L.-H."/>
            <person name="Turgeon B."/>
            <person name="Goodwin S."/>
            <person name="Spatafora J."/>
            <person name="Crous P."/>
            <person name="Grigoriev I."/>
        </authorList>
    </citation>
    <scope>NUCLEOTIDE SEQUENCE</scope>
    <source>
        <strain evidence="1">CBS 123094</strain>
    </source>
</reference>
<organism evidence="1 2">
    <name type="scientific">Amniculicola lignicola CBS 123094</name>
    <dbReference type="NCBI Taxonomy" id="1392246"/>
    <lineage>
        <taxon>Eukaryota</taxon>
        <taxon>Fungi</taxon>
        <taxon>Dikarya</taxon>
        <taxon>Ascomycota</taxon>
        <taxon>Pezizomycotina</taxon>
        <taxon>Dothideomycetes</taxon>
        <taxon>Pleosporomycetidae</taxon>
        <taxon>Pleosporales</taxon>
        <taxon>Amniculicolaceae</taxon>
        <taxon>Amniculicola</taxon>
    </lineage>
</organism>
<accession>A0A6A5W7X3</accession>
<sequence length="80" mass="9341">MYFDAAFPILLLTPDQGLWAGSSSTIAERRLAAMFTPFQEITTDKHFELSNLNPNYKCYLIFVLWPIYLRKRLAYYNGNV</sequence>
<protein>
    <submittedName>
        <fullName evidence="1">Uncharacterized protein</fullName>
    </submittedName>
</protein>
<proteinExistence type="predicted"/>
<dbReference type="Proteomes" id="UP000799779">
    <property type="component" value="Unassembled WGS sequence"/>
</dbReference>
<dbReference type="AlphaFoldDB" id="A0A6A5W7X3"/>
<evidence type="ECO:0000313" key="1">
    <source>
        <dbReference type="EMBL" id="KAF1996859.1"/>
    </source>
</evidence>
<gene>
    <name evidence="1" type="ORF">P154DRAFT_304868</name>
</gene>
<dbReference type="EMBL" id="ML977620">
    <property type="protein sequence ID" value="KAF1996859.1"/>
    <property type="molecule type" value="Genomic_DNA"/>
</dbReference>
<keyword evidence="2" id="KW-1185">Reference proteome</keyword>
<evidence type="ECO:0000313" key="2">
    <source>
        <dbReference type="Proteomes" id="UP000799779"/>
    </source>
</evidence>